<organism evidence="1 2">
    <name type="scientific">Elysia crispata</name>
    <name type="common">lettuce slug</name>
    <dbReference type="NCBI Taxonomy" id="231223"/>
    <lineage>
        <taxon>Eukaryota</taxon>
        <taxon>Metazoa</taxon>
        <taxon>Spiralia</taxon>
        <taxon>Lophotrochozoa</taxon>
        <taxon>Mollusca</taxon>
        <taxon>Gastropoda</taxon>
        <taxon>Heterobranchia</taxon>
        <taxon>Euthyneura</taxon>
        <taxon>Panpulmonata</taxon>
        <taxon>Sacoglossa</taxon>
        <taxon>Placobranchoidea</taxon>
        <taxon>Plakobranchidae</taxon>
        <taxon>Elysia</taxon>
    </lineage>
</organism>
<sequence>MRVCGKGTAFVLEVITVRFESMDMDIRRNGLKQIDEDRHKTNGENQRFLDLSLTQATIEGTVQYCETFFPYSSEITSLHNKPHEMRRFLTFHITFEGAVDQVIHWPPESRDLIQEQWIRSYIGHLSHETWSRSSGSGAVDQVIHWPPESRDLIQEQWIRSYIGHLSHETWSRNSGSGHTLAT</sequence>
<proteinExistence type="predicted"/>
<gene>
    <name evidence="1" type="ORF">RRG08_032790</name>
</gene>
<protein>
    <submittedName>
        <fullName evidence="1">Uncharacterized protein</fullName>
    </submittedName>
</protein>
<evidence type="ECO:0000313" key="1">
    <source>
        <dbReference type="EMBL" id="KAK3752499.1"/>
    </source>
</evidence>
<dbReference type="AlphaFoldDB" id="A0AAE0YNG4"/>
<dbReference type="Proteomes" id="UP001283361">
    <property type="component" value="Unassembled WGS sequence"/>
</dbReference>
<dbReference type="EMBL" id="JAWDGP010005762">
    <property type="protein sequence ID" value="KAK3752499.1"/>
    <property type="molecule type" value="Genomic_DNA"/>
</dbReference>
<accession>A0AAE0YNG4</accession>
<reference evidence="1" key="1">
    <citation type="journal article" date="2023" name="G3 (Bethesda)">
        <title>A reference genome for the long-term kleptoplast-retaining sea slug Elysia crispata morphotype clarki.</title>
        <authorList>
            <person name="Eastman K.E."/>
            <person name="Pendleton A.L."/>
            <person name="Shaikh M.A."/>
            <person name="Suttiyut T."/>
            <person name="Ogas R."/>
            <person name="Tomko P."/>
            <person name="Gavelis G."/>
            <person name="Widhalm J.R."/>
            <person name="Wisecaver J.H."/>
        </authorList>
    </citation>
    <scope>NUCLEOTIDE SEQUENCE</scope>
    <source>
        <strain evidence="1">ECLA1</strain>
    </source>
</reference>
<keyword evidence="2" id="KW-1185">Reference proteome</keyword>
<name>A0AAE0YNG4_9GAST</name>
<evidence type="ECO:0000313" key="2">
    <source>
        <dbReference type="Proteomes" id="UP001283361"/>
    </source>
</evidence>
<comment type="caution">
    <text evidence="1">The sequence shown here is derived from an EMBL/GenBank/DDBJ whole genome shotgun (WGS) entry which is preliminary data.</text>
</comment>